<evidence type="ECO:0000313" key="2">
    <source>
        <dbReference type="EMBL" id="CAE7682331.1"/>
    </source>
</evidence>
<comment type="caution">
    <text evidence="2">The sequence shown here is derived from an EMBL/GenBank/DDBJ whole genome shotgun (WGS) entry which is preliminary data.</text>
</comment>
<dbReference type="Gene3D" id="1.20.58.90">
    <property type="match status" value="1"/>
</dbReference>
<accession>A0A812WD84</accession>
<dbReference type="AlphaFoldDB" id="A0A812WD84"/>
<dbReference type="EMBL" id="CAJNIZ010044227">
    <property type="protein sequence ID" value="CAE7682331.1"/>
    <property type="molecule type" value="Genomic_DNA"/>
</dbReference>
<evidence type="ECO:0000256" key="1">
    <source>
        <dbReference type="SAM" id="Coils"/>
    </source>
</evidence>
<name>A0A812WD84_SYMPI</name>
<sequence length="189" mass="21434">MLSTSSDPFDVARDEVEAAVRKAVQGAVFGKDGEQQRWQRLLQSENTADSRIFQVIAEAKLAEFRRGTARILARLEERNEELLAELAQLSADLAEAGAVEANRERFHLSDEQLAARKAAHLEIESSLSSAAVQKKLEEDRKQVLLRKQRQAQETEQRQLAQESKAFLEEQRLLQKQLIAQQEDNSPRTI</sequence>
<protein>
    <submittedName>
        <fullName evidence="2">STX6 protein</fullName>
    </submittedName>
</protein>
<proteinExistence type="predicted"/>
<keyword evidence="1" id="KW-0175">Coiled coil</keyword>
<feature type="coiled-coil region" evidence="1">
    <location>
        <begin position="133"/>
        <end position="170"/>
    </location>
</feature>
<dbReference type="OrthoDB" id="546861at2759"/>
<dbReference type="Proteomes" id="UP000649617">
    <property type="component" value="Unassembled WGS sequence"/>
</dbReference>
<gene>
    <name evidence="2" type="primary">STX6</name>
    <name evidence="2" type="ORF">SPIL2461_LOCUS19019</name>
</gene>
<keyword evidence="3" id="KW-1185">Reference proteome</keyword>
<feature type="coiled-coil region" evidence="1">
    <location>
        <begin position="65"/>
        <end position="99"/>
    </location>
</feature>
<organism evidence="2 3">
    <name type="scientific">Symbiodinium pilosum</name>
    <name type="common">Dinoflagellate</name>
    <dbReference type="NCBI Taxonomy" id="2952"/>
    <lineage>
        <taxon>Eukaryota</taxon>
        <taxon>Sar</taxon>
        <taxon>Alveolata</taxon>
        <taxon>Dinophyceae</taxon>
        <taxon>Suessiales</taxon>
        <taxon>Symbiodiniaceae</taxon>
        <taxon>Symbiodinium</taxon>
    </lineage>
</organism>
<reference evidence="2" key="1">
    <citation type="submission" date="2021-02" db="EMBL/GenBank/DDBJ databases">
        <authorList>
            <person name="Dougan E. K."/>
            <person name="Rhodes N."/>
            <person name="Thang M."/>
            <person name="Chan C."/>
        </authorList>
    </citation>
    <scope>NUCLEOTIDE SEQUENCE</scope>
</reference>
<evidence type="ECO:0000313" key="3">
    <source>
        <dbReference type="Proteomes" id="UP000649617"/>
    </source>
</evidence>